<evidence type="ECO:0000313" key="1">
    <source>
        <dbReference type="EMBL" id="CAB4021982.1"/>
    </source>
</evidence>
<feature type="non-terminal residue" evidence="1">
    <location>
        <position position="64"/>
    </location>
</feature>
<gene>
    <name evidence="1" type="ORF">PACLA_8A023818</name>
</gene>
<keyword evidence="2" id="KW-1185">Reference proteome</keyword>
<reference evidence="1" key="1">
    <citation type="submission" date="2020-04" db="EMBL/GenBank/DDBJ databases">
        <authorList>
            <person name="Alioto T."/>
            <person name="Alioto T."/>
            <person name="Gomez Garrido J."/>
        </authorList>
    </citation>
    <scope>NUCLEOTIDE SEQUENCE</scope>
    <source>
        <strain evidence="1">A484AB</strain>
    </source>
</reference>
<dbReference type="EMBL" id="CACRXK020011745">
    <property type="protein sequence ID" value="CAB4021982.1"/>
    <property type="molecule type" value="Genomic_DNA"/>
</dbReference>
<sequence>MAFPSWSAAVKKILLVQPSSASAERVFSLLHNAFNRQPDAALEETVKISVMLRYNKLARWLKHT</sequence>
<dbReference type="Proteomes" id="UP001152795">
    <property type="component" value="Unassembled WGS sequence"/>
</dbReference>
<accession>A0A6S7K0F6</accession>
<organism evidence="1 2">
    <name type="scientific">Paramuricea clavata</name>
    <name type="common">Red gorgonian</name>
    <name type="synonym">Violescent sea-whip</name>
    <dbReference type="NCBI Taxonomy" id="317549"/>
    <lineage>
        <taxon>Eukaryota</taxon>
        <taxon>Metazoa</taxon>
        <taxon>Cnidaria</taxon>
        <taxon>Anthozoa</taxon>
        <taxon>Octocorallia</taxon>
        <taxon>Malacalcyonacea</taxon>
        <taxon>Plexauridae</taxon>
        <taxon>Paramuricea</taxon>
    </lineage>
</organism>
<dbReference type="AlphaFoldDB" id="A0A6S7K0F6"/>
<name>A0A6S7K0F6_PARCT</name>
<dbReference type="OrthoDB" id="10555070at2759"/>
<proteinExistence type="predicted"/>
<protein>
    <submittedName>
        <fullName evidence="1">Uncharacterized protein</fullName>
    </submittedName>
</protein>
<comment type="caution">
    <text evidence="1">The sequence shown here is derived from an EMBL/GenBank/DDBJ whole genome shotgun (WGS) entry which is preliminary data.</text>
</comment>
<evidence type="ECO:0000313" key="2">
    <source>
        <dbReference type="Proteomes" id="UP001152795"/>
    </source>
</evidence>